<name>A0A830HM07_9CHLO</name>
<evidence type="ECO:0000313" key="2">
    <source>
        <dbReference type="Proteomes" id="UP000660262"/>
    </source>
</evidence>
<dbReference type="PANTHER" id="PTHR46127:SF1">
    <property type="entry name" value="CILIA- AND FLAGELLA-ASSOCIATED PROTEIN 65"/>
    <property type="match status" value="1"/>
</dbReference>
<comment type="caution">
    <text evidence="1">The sequence shown here is derived from an EMBL/GenBank/DDBJ whole genome shotgun (WGS) entry which is preliminary data.</text>
</comment>
<keyword evidence="2" id="KW-1185">Reference proteome</keyword>
<dbReference type="InterPro" id="IPR052614">
    <property type="entry name" value="CFAP65"/>
</dbReference>
<dbReference type="EMBL" id="BNJQ01000013">
    <property type="protein sequence ID" value="GHP06611.1"/>
    <property type="molecule type" value="Genomic_DNA"/>
</dbReference>
<sequence>MSGTGCTLILEAEGYHPRVDAVQEGVETLRLAYAAASGDAGAFGAEEARALEVALKEGESAMKASDGIEIDRDGMPSDGTTSMEGAEDQDVFHRFWPGFGPTQTLCTVLRPGNQMHGTYDAHITCPAVISVDAVDFGTIPCHSRPRRVVMVTNVSDRFPCSFEFMLGRYGYEGAVDGDGLASGAISVTPSTGELAPGAAALVRVEWSVGALPQLIDAEMLLTCVYIDNAPEEARARAEAAELARAEAEGEIIARHPPPAQAQKRFPLEERDSAIFATTDTIRKRLPHLDQAHRLRESIRLKDSTIRSAYVAPEPCTHAISIRGHALVAERYRRLYGDASYYRHYPIELKPYDDEIAPEQTARFGSSGHLIEVGGSAEARSMRFTARANLSSDDRLRHEVSEGVRDIVLGAVSDAAVSAEIAALEEEAAAYYHRLKPTNPRFDGKAISVPDDAAPVPVEEVVQRDVAETAMRSTGVLTDTPPVPAVPESEDERARKLLVRRPDVATFVEFVLDSAIVGMLTESACDAWNFEGDEGPVADEE</sequence>
<evidence type="ECO:0000313" key="1">
    <source>
        <dbReference type="EMBL" id="GHP06611.1"/>
    </source>
</evidence>
<organism evidence="1 2">
    <name type="scientific">Pycnococcus provasolii</name>
    <dbReference type="NCBI Taxonomy" id="41880"/>
    <lineage>
        <taxon>Eukaryota</taxon>
        <taxon>Viridiplantae</taxon>
        <taxon>Chlorophyta</taxon>
        <taxon>Pseudoscourfieldiophyceae</taxon>
        <taxon>Pseudoscourfieldiales</taxon>
        <taxon>Pycnococcaceae</taxon>
        <taxon>Pycnococcus</taxon>
    </lineage>
</organism>
<dbReference type="Proteomes" id="UP000660262">
    <property type="component" value="Unassembled WGS sequence"/>
</dbReference>
<reference evidence="1" key="1">
    <citation type="submission" date="2020-10" db="EMBL/GenBank/DDBJ databases">
        <title>Unveiling of a novel bifunctional photoreceptor, Dualchrome1, isolated from a cosmopolitan green alga.</title>
        <authorList>
            <person name="Suzuki S."/>
            <person name="Kawachi M."/>
        </authorList>
    </citation>
    <scope>NUCLEOTIDE SEQUENCE</scope>
    <source>
        <strain evidence="1">NIES 2893</strain>
    </source>
</reference>
<dbReference type="PANTHER" id="PTHR46127">
    <property type="entry name" value="CILIA- AND FLAGELLA-ASSOCIATED PROTEIN 65"/>
    <property type="match status" value="1"/>
</dbReference>
<dbReference type="AlphaFoldDB" id="A0A830HM07"/>
<protein>
    <submittedName>
        <fullName evidence="1">Uncharacterized protein</fullName>
    </submittedName>
</protein>
<dbReference type="Gene3D" id="2.60.40.10">
    <property type="entry name" value="Immunoglobulins"/>
    <property type="match status" value="1"/>
</dbReference>
<accession>A0A830HM07</accession>
<dbReference type="InterPro" id="IPR013783">
    <property type="entry name" value="Ig-like_fold"/>
</dbReference>
<proteinExistence type="predicted"/>
<gene>
    <name evidence="1" type="ORF">PPROV_000535600</name>
</gene>